<name>Q1IIL4_KORVE</name>
<dbReference type="HOGENOM" id="CLU_1376576_0_0_0"/>
<feature type="signal peptide" evidence="1">
    <location>
        <begin position="1"/>
        <end position="20"/>
    </location>
</feature>
<dbReference type="EnsemblBacteria" id="ABF43286">
    <property type="protein sequence ID" value="ABF43286"/>
    <property type="gene ID" value="Acid345_4286"/>
</dbReference>
<gene>
    <name evidence="2" type="ordered locus">Acid345_4286</name>
</gene>
<protein>
    <submittedName>
        <fullName evidence="2">Uncharacterized protein</fullName>
    </submittedName>
</protein>
<accession>Q1IIL4</accession>
<evidence type="ECO:0000256" key="1">
    <source>
        <dbReference type="SAM" id="SignalP"/>
    </source>
</evidence>
<dbReference type="AlphaFoldDB" id="Q1IIL4"/>
<dbReference type="Proteomes" id="UP000002432">
    <property type="component" value="Chromosome"/>
</dbReference>
<reference evidence="2 3" key="1">
    <citation type="journal article" date="2009" name="Appl. Environ. Microbiol.">
        <title>Three genomes from the phylum Acidobacteria provide insight into the lifestyles of these microorganisms in soils.</title>
        <authorList>
            <person name="Ward N.L."/>
            <person name="Challacombe J.F."/>
            <person name="Janssen P.H."/>
            <person name="Henrissat B."/>
            <person name="Coutinho P.M."/>
            <person name="Wu M."/>
            <person name="Xie G."/>
            <person name="Haft D.H."/>
            <person name="Sait M."/>
            <person name="Badger J."/>
            <person name="Barabote R.D."/>
            <person name="Bradley B."/>
            <person name="Brettin T.S."/>
            <person name="Brinkac L.M."/>
            <person name="Bruce D."/>
            <person name="Creasy T."/>
            <person name="Daugherty S.C."/>
            <person name="Davidsen T.M."/>
            <person name="DeBoy R.T."/>
            <person name="Detter J.C."/>
            <person name="Dodson R.J."/>
            <person name="Durkin A.S."/>
            <person name="Ganapathy A."/>
            <person name="Gwinn-Giglio M."/>
            <person name="Han C.S."/>
            <person name="Khouri H."/>
            <person name="Kiss H."/>
            <person name="Kothari S.P."/>
            <person name="Madupu R."/>
            <person name="Nelson K.E."/>
            <person name="Nelson W.C."/>
            <person name="Paulsen I."/>
            <person name="Penn K."/>
            <person name="Ren Q."/>
            <person name="Rosovitz M.J."/>
            <person name="Selengut J.D."/>
            <person name="Shrivastava S."/>
            <person name="Sullivan S.A."/>
            <person name="Tapia R."/>
            <person name="Thompson L.S."/>
            <person name="Watkins K.L."/>
            <person name="Yang Q."/>
            <person name="Yu C."/>
            <person name="Zafar N."/>
            <person name="Zhou L."/>
            <person name="Kuske C.R."/>
        </authorList>
    </citation>
    <scope>NUCLEOTIDE SEQUENCE [LARGE SCALE GENOMIC DNA]</scope>
    <source>
        <strain evidence="2 3">Ellin345</strain>
    </source>
</reference>
<dbReference type="EMBL" id="CP000360">
    <property type="protein sequence ID" value="ABF43286.1"/>
    <property type="molecule type" value="Genomic_DNA"/>
</dbReference>
<keyword evidence="1" id="KW-0732">Signal</keyword>
<proteinExistence type="predicted"/>
<sequence>MKLRLLVVLCVLTSIMSAQNFPMEAKVSSLQFHTARTSDDALATALEIMFRNRAVCCSKESSLVDVVARANPANLQDVATKLQGRHVLGDGRPIQVSATFYPTTPTNGSLPASSYILSTLLSDHPLLMQWKGKLYVVHGANYTQQVINSDSVRSALDIIDTLFLFEPVTGEQTTFNRVSDNWNEVQGVLAVSATWSSS</sequence>
<organism evidence="2 3">
    <name type="scientific">Koribacter versatilis (strain Ellin345)</name>
    <dbReference type="NCBI Taxonomy" id="204669"/>
    <lineage>
        <taxon>Bacteria</taxon>
        <taxon>Pseudomonadati</taxon>
        <taxon>Acidobacteriota</taxon>
        <taxon>Terriglobia</taxon>
        <taxon>Terriglobales</taxon>
        <taxon>Candidatus Korobacteraceae</taxon>
        <taxon>Candidatus Korobacter</taxon>
    </lineage>
</organism>
<feature type="chain" id="PRO_5004191217" evidence="1">
    <location>
        <begin position="21"/>
        <end position="198"/>
    </location>
</feature>
<dbReference type="RefSeq" id="WP_011525083.1">
    <property type="nucleotide sequence ID" value="NC_008009.1"/>
</dbReference>
<dbReference type="OrthoDB" id="9869634at2"/>
<evidence type="ECO:0000313" key="2">
    <source>
        <dbReference type="EMBL" id="ABF43286.1"/>
    </source>
</evidence>
<dbReference type="KEGG" id="aba:Acid345_4286"/>
<evidence type="ECO:0000313" key="3">
    <source>
        <dbReference type="Proteomes" id="UP000002432"/>
    </source>
</evidence>
<keyword evidence="3" id="KW-1185">Reference proteome</keyword>
<dbReference type="STRING" id="204669.Acid345_4286"/>